<dbReference type="EMBL" id="HBEJ01007974">
    <property type="protein sequence ID" value="CAD8367982.1"/>
    <property type="molecule type" value="Transcribed_RNA"/>
</dbReference>
<keyword evidence="2" id="KW-0732">Signal</keyword>
<accession>A0A7S0FM21</accession>
<protein>
    <submittedName>
        <fullName evidence="3">Uncharacterized protein</fullName>
    </submittedName>
</protein>
<feature type="chain" id="PRO_5031426292" evidence="2">
    <location>
        <begin position="17"/>
        <end position="103"/>
    </location>
</feature>
<sequence>MRTATIFALLLQGISTSTVIRAFTLPTCSTSFPATSTRTSAGALFLGSNPLDAFNENVLKADDLDEDVPMTKAEMREAEKEMKAEMKRLKDEAAAAAKAAEEE</sequence>
<name>A0A7S0FM21_9STRA</name>
<organism evidence="3">
    <name type="scientific">Minutocellus polymorphus</name>
    <dbReference type="NCBI Taxonomy" id="265543"/>
    <lineage>
        <taxon>Eukaryota</taxon>
        <taxon>Sar</taxon>
        <taxon>Stramenopiles</taxon>
        <taxon>Ochrophyta</taxon>
        <taxon>Bacillariophyta</taxon>
        <taxon>Mediophyceae</taxon>
        <taxon>Cymatosirophycidae</taxon>
        <taxon>Cymatosirales</taxon>
        <taxon>Cymatosiraceae</taxon>
        <taxon>Minutocellus</taxon>
    </lineage>
</organism>
<feature type="coiled-coil region" evidence="1">
    <location>
        <begin position="61"/>
        <end position="103"/>
    </location>
</feature>
<evidence type="ECO:0000313" key="3">
    <source>
        <dbReference type="EMBL" id="CAD8367982.1"/>
    </source>
</evidence>
<reference evidence="3" key="1">
    <citation type="submission" date="2021-01" db="EMBL/GenBank/DDBJ databases">
        <authorList>
            <person name="Corre E."/>
            <person name="Pelletier E."/>
            <person name="Niang G."/>
            <person name="Scheremetjew M."/>
            <person name="Finn R."/>
            <person name="Kale V."/>
            <person name="Holt S."/>
            <person name="Cochrane G."/>
            <person name="Meng A."/>
            <person name="Brown T."/>
            <person name="Cohen L."/>
        </authorList>
    </citation>
    <scope>NUCLEOTIDE SEQUENCE</scope>
    <source>
        <strain evidence="3">CCMP3303</strain>
    </source>
</reference>
<keyword evidence="1" id="KW-0175">Coiled coil</keyword>
<feature type="signal peptide" evidence="2">
    <location>
        <begin position="1"/>
        <end position="16"/>
    </location>
</feature>
<evidence type="ECO:0000256" key="2">
    <source>
        <dbReference type="SAM" id="SignalP"/>
    </source>
</evidence>
<proteinExistence type="predicted"/>
<gene>
    <name evidence="3" type="ORF">MPOL1434_LOCUS4712</name>
</gene>
<evidence type="ECO:0000256" key="1">
    <source>
        <dbReference type="SAM" id="Coils"/>
    </source>
</evidence>
<dbReference type="AlphaFoldDB" id="A0A7S0FM21"/>